<protein>
    <submittedName>
        <fullName evidence="2">Uncharacterized protein</fullName>
    </submittedName>
</protein>
<evidence type="ECO:0000256" key="1">
    <source>
        <dbReference type="SAM" id="Phobius"/>
    </source>
</evidence>
<evidence type="ECO:0000313" key="3">
    <source>
        <dbReference type="Proteomes" id="UP000231152"/>
    </source>
</evidence>
<dbReference type="AlphaFoldDB" id="A0A2M8LEC7"/>
<gene>
    <name evidence="2" type="ORF">COV04_02560</name>
</gene>
<dbReference type="Proteomes" id="UP000231152">
    <property type="component" value="Unassembled WGS sequence"/>
</dbReference>
<organism evidence="2 3">
    <name type="scientific">Candidatus Uhrbacteria bacterium CG10_big_fil_rev_8_21_14_0_10_48_11</name>
    <dbReference type="NCBI Taxonomy" id="1975037"/>
    <lineage>
        <taxon>Bacteria</taxon>
        <taxon>Candidatus Uhriibacteriota</taxon>
    </lineage>
</organism>
<feature type="transmembrane region" description="Helical" evidence="1">
    <location>
        <begin position="45"/>
        <end position="66"/>
    </location>
</feature>
<accession>A0A2M8LEC7</accession>
<dbReference type="EMBL" id="PFET01000009">
    <property type="protein sequence ID" value="PJE75802.1"/>
    <property type="molecule type" value="Genomic_DNA"/>
</dbReference>
<keyword evidence="1" id="KW-0472">Membrane</keyword>
<keyword evidence="1" id="KW-0812">Transmembrane</keyword>
<evidence type="ECO:0000313" key="2">
    <source>
        <dbReference type="EMBL" id="PJE75802.1"/>
    </source>
</evidence>
<name>A0A2M8LEC7_9BACT</name>
<reference evidence="2 3" key="1">
    <citation type="submission" date="2017-09" db="EMBL/GenBank/DDBJ databases">
        <title>Depth-based differentiation of microbial function through sediment-hosted aquifers and enrichment of novel symbionts in the deep terrestrial subsurface.</title>
        <authorList>
            <person name="Probst A.J."/>
            <person name="Ladd B."/>
            <person name="Jarett J.K."/>
            <person name="Geller-Mcgrath D.E."/>
            <person name="Sieber C.M."/>
            <person name="Emerson J.B."/>
            <person name="Anantharaman K."/>
            <person name="Thomas B.C."/>
            <person name="Malmstrom R."/>
            <person name="Stieglmeier M."/>
            <person name="Klingl A."/>
            <person name="Woyke T."/>
            <person name="Ryan C.M."/>
            <person name="Banfield J.F."/>
        </authorList>
    </citation>
    <scope>NUCLEOTIDE SEQUENCE [LARGE SCALE GENOMIC DNA]</scope>
    <source>
        <strain evidence="2">CG10_big_fil_rev_8_21_14_0_10_48_11</strain>
    </source>
</reference>
<sequence>MVIMVLVHLILVANAIRWFIVVGLEQALITTNKALRGASTRVAQGVLFVVLAVGVLYGPLAGIAAAPESTNSIATPTREIVAETFTAIVTQYSYTDSCHNIRNGKCLMASGKPVYLGAVACPSFLALGTKIEIDGKEYACEDRYAHWLDRVREYPTVDIFVAKYPHGNQPQTITIVPVDRLAN</sequence>
<comment type="caution">
    <text evidence="2">The sequence shown here is derived from an EMBL/GenBank/DDBJ whole genome shotgun (WGS) entry which is preliminary data.</text>
</comment>
<feature type="transmembrane region" description="Helical" evidence="1">
    <location>
        <begin position="6"/>
        <end position="24"/>
    </location>
</feature>
<keyword evidence="1" id="KW-1133">Transmembrane helix</keyword>
<proteinExistence type="predicted"/>